<dbReference type="PROSITE" id="PS00211">
    <property type="entry name" value="ABC_TRANSPORTER_1"/>
    <property type="match status" value="1"/>
</dbReference>
<dbReference type="InterPro" id="IPR050153">
    <property type="entry name" value="Metal_Ion_Import_ABC"/>
</dbReference>
<dbReference type="SMART" id="SM00382">
    <property type="entry name" value="AAA"/>
    <property type="match status" value="1"/>
</dbReference>
<evidence type="ECO:0000256" key="4">
    <source>
        <dbReference type="ARBA" id="ARBA00022840"/>
    </source>
</evidence>
<keyword evidence="3" id="KW-0547">Nucleotide-binding</keyword>
<name>A0AAE6RM04_9MICO</name>
<comment type="similarity">
    <text evidence="1">Belongs to the ABC transporter superfamily.</text>
</comment>
<sequence>MTTVTPPPLRHVGVHGVSAAHAGIPALTGVDLDPSPGRLTLLIGANGSGKSTLLSVLAGAHPVTAGRVERAPGTTIGFVAQSSTVPDRLPLNVRETVTMGRWGTGRLLRASDRAIVDECLESLAIADLARRPLAGLSGGQRQRALVAQGLARRADLLLLDEPSAGVDSAAHALIRAAVAAEVARGATVVEATHDPTLRGPAVDVVHLADGRRVL</sequence>
<dbReference type="InterPro" id="IPR003439">
    <property type="entry name" value="ABC_transporter-like_ATP-bd"/>
</dbReference>
<dbReference type="PANTHER" id="PTHR42734:SF5">
    <property type="entry name" value="IRON TRANSPORT SYSTEM ATP-BINDING PROTEIN HI_0361-RELATED"/>
    <property type="match status" value="1"/>
</dbReference>
<dbReference type="InterPro" id="IPR027417">
    <property type="entry name" value="P-loop_NTPase"/>
</dbReference>
<evidence type="ECO:0000256" key="3">
    <source>
        <dbReference type="ARBA" id="ARBA00022741"/>
    </source>
</evidence>
<organism evidence="6 7">
    <name type="scientific">Rathayibacter tanaceti</name>
    <dbReference type="NCBI Taxonomy" id="1671680"/>
    <lineage>
        <taxon>Bacteria</taxon>
        <taxon>Bacillati</taxon>
        <taxon>Actinomycetota</taxon>
        <taxon>Actinomycetes</taxon>
        <taxon>Micrococcales</taxon>
        <taxon>Microbacteriaceae</taxon>
        <taxon>Rathayibacter</taxon>
    </lineage>
</organism>
<evidence type="ECO:0000256" key="1">
    <source>
        <dbReference type="ARBA" id="ARBA00005417"/>
    </source>
</evidence>
<keyword evidence="4 6" id="KW-0067">ATP-binding</keyword>
<dbReference type="AlphaFoldDB" id="A0AAE6RM04"/>
<dbReference type="Gene3D" id="3.40.50.300">
    <property type="entry name" value="P-loop containing nucleotide triphosphate hydrolases"/>
    <property type="match status" value="1"/>
</dbReference>
<evidence type="ECO:0000313" key="6">
    <source>
        <dbReference type="EMBL" id="QHC56701.1"/>
    </source>
</evidence>
<keyword evidence="2" id="KW-0813">Transport</keyword>
<dbReference type="InterPro" id="IPR003593">
    <property type="entry name" value="AAA+_ATPase"/>
</dbReference>
<gene>
    <name evidence="6" type="ORF">GSU10_14420</name>
</gene>
<evidence type="ECO:0000313" key="7">
    <source>
        <dbReference type="Proteomes" id="UP000465031"/>
    </source>
</evidence>
<dbReference type="GO" id="GO:0016887">
    <property type="term" value="F:ATP hydrolysis activity"/>
    <property type="evidence" value="ECO:0007669"/>
    <property type="project" value="InterPro"/>
</dbReference>
<dbReference type="EMBL" id="CP047186">
    <property type="protein sequence ID" value="QHC56701.1"/>
    <property type="molecule type" value="Genomic_DNA"/>
</dbReference>
<dbReference type="GO" id="GO:0005524">
    <property type="term" value="F:ATP binding"/>
    <property type="evidence" value="ECO:0007669"/>
    <property type="project" value="UniProtKB-KW"/>
</dbReference>
<dbReference type="KEGG" id="rte:GSU10_14420"/>
<feature type="domain" description="ABC transporter" evidence="5">
    <location>
        <begin position="9"/>
        <end position="213"/>
    </location>
</feature>
<dbReference type="RefSeq" id="WP_132505290.1">
    <property type="nucleotide sequence ID" value="NZ_CP047186.1"/>
</dbReference>
<dbReference type="PROSITE" id="PS50893">
    <property type="entry name" value="ABC_TRANSPORTER_2"/>
    <property type="match status" value="1"/>
</dbReference>
<protein>
    <submittedName>
        <fullName evidence="6">ATP-binding cassette domain-containing protein</fullName>
    </submittedName>
</protein>
<dbReference type="InterPro" id="IPR017871">
    <property type="entry name" value="ABC_transporter-like_CS"/>
</dbReference>
<proteinExistence type="inferred from homology"/>
<evidence type="ECO:0000259" key="5">
    <source>
        <dbReference type="PROSITE" id="PS50893"/>
    </source>
</evidence>
<dbReference type="PANTHER" id="PTHR42734">
    <property type="entry name" value="METAL TRANSPORT SYSTEM ATP-BINDING PROTEIN TM_0124-RELATED"/>
    <property type="match status" value="1"/>
</dbReference>
<reference evidence="7" key="1">
    <citation type="submission" date="2019-12" db="EMBL/GenBank/DDBJ databases">
        <title>Complete and draft genome sequences of new strains and members of some known species of the genus Rathayibacter isolated from plants.</title>
        <authorList>
            <person name="Tarlachkov S.V."/>
            <person name="Starodumova I.P."/>
            <person name="Dorofeeva L.V."/>
            <person name="Prisyazhnaya N.V."/>
            <person name="Leyn S."/>
            <person name="Zlamal J."/>
            <person name="Elan M."/>
            <person name="Osterman A.L."/>
            <person name="Nadler S."/>
            <person name="Subbotin S.A."/>
            <person name="Evtushenko L.I."/>
        </authorList>
    </citation>
    <scope>NUCLEOTIDE SEQUENCE [LARGE SCALE GENOMIC DNA]</scope>
    <source>
        <strain evidence="7">VKM Ac-2761</strain>
    </source>
</reference>
<dbReference type="Pfam" id="PF00005">
    <property type="entry name" value="ABC_tran"/>
    <property type="match status" value="1"/>
</dbReference>
<dbReference type="SUPFAM" id="SSF52540">
    <property type="entry name" value="P-loop containing nucleoside triphosphate hydrolases"/>
    <property type="match status" value="1"/>
</dbReference>
<evidence type="ECO:0000256" key="2">
    <source>
        <dbReference type="ARBA" id="ARBA00022448"/>
    </source>
</evidence>
<dbReference type="Proteomes" id="UP000465031">
    <property type="component" value="Chromosome"/>
</dbReference>
<accession>A0AAE6RM04</accession>